<dbReference type="InterPro" id="IPR036388">
    <property type="entry name" value="WH-like_DNA-bd_sf"/>
</dbReference>
<dbReference type="Pfam" id="PF23559">
    <property type="entry name" value="WHD_DRP"/>
    <property type="match status" value="1"/>
</dbReference>
<keyword evidence="1" id="KW-0433">Leucine-rich repeat</keyword>
<dbReference type="FunFam" id="1.10.10.10:FF:000322">
    <property type="entry name" value="Probable disease resistance protein At1g63360"/>
    <property type="match status" value="1"/>
</dbReference>
<evidence type="ECO:0000259" key="7">
    <source>
        <dbReference type="Pfam" id="PF18052"/>
    </source>
</evidence>
<dbReference type="InterPro" id="IPR027417">
    <property type="entry name" value="P-loop_NTPase"/>
</dbReference>
<evidence type="ECO:0000256" key="2">
    <source>
        <dbReference type="ARBA" id="ARBA00022737"/>
    </source>
</evidence>
<evidence type="ECO:0000256" key="1">
    <source>
        <dbReference type="ARBA" id="ARBA00022614"/>
    </source>
</evidence>
<evidence type="ECO:0000256" key="3">
    <source>
        <dbReference type="ARBA" id="ARBA00022741"/>
    </source>
</evidence>
<feature type="domain" description="R13L1/DRL21-like LRR repeat region" evidence="9">
    <location>
        <begin position="688"/>
        <end position="814"/>
    </location>
</feature>
<dbReference type="InterPro" id="IPR003591">
    <property type="entry name" value="Leu-rich_rpt_typical-subtyp"/>
</dbReference>
<dbReference type="InterPro" id="IPR002182">
    <property type="entry name" value="NB-ARC"/>
</dbReference>
<keyword evidence="5" id="KW-0067">ATP-binding</keyword>
<accession>A0AAP0RRE5</accession>
<keyword evidence="3" id="KW-0547">Nucleotide-binding</keyword>
<dbReference type="PANTHER" id="PTHR36766">
    <property type="entry name" value="PLANT BROAD-SPECTRUM MILDEW RESISTANCE PROTEIN RPW8"/>
    <property type="match status" value="1"/>
</dbReference>
<dbReference type="GO" id="GO:0051707">
    <property type="term" value="P:response to other organism"/>
    <property type="evidence" value="ECO:0007669"/>
    <property type="project" value="UniProtKB-ARBA"/>
</dbReference>
<dbReference type="Pfam" id="PF25019">
    <property type="entry name" value="LRR_R13L1-DRL21"/>
    <property type="match status" value="1"/>
</dbReference>
<feature type="domain" description="Disease resistance N-terminal" evidence="7">
    <location>
        <begin position="6"/>
        <end position="97"/>
    </location>
</feature>
<dbReference type="Proteomes" id="UP001415857">
    <property type="component" value="Unassembled WGS sequence"/>
</dbReference>
<dbReference type="SUPFAM" id="SSF52058">
    <property type="entry name" value="L domain-like"/>
    <property type="match status" value="2"/>
</dbReference>
<keyword evidence="4" id="KW-0611">Plant defense</keyword>
<evidence type="ECO:0000259" key="8">
    <source>
        <dbReference type="Pfam" id="PF23559"/>
    </source>
</evidence>
<comment type="caution">
    <text evidence="10">The sequence shown here is derived from an EMBL/GenBank/DDBJ whole genome shotgun (WGS) entry which is preliminary data.</text>
</comment>
<evidence type="ECO:0008006" key="12">
    <source>
        <dbReference type="Google" id="ProtNLM"/>
    </source>
</evidence>
<dbReference type="EMBL" id="JBBPBK010000006">
    <property type="protein sequence ID" value="KAK9283101.1"/>
    <property type="molecule type" value="Genomic_DNA"/>
</dbReference>
<dbReference type="PRINTS" id="PR00364">
    <property type="entry name" value="DISEASERSIST"/>
</dbReference>
<dbReference type="InterPro" id="IPR058922">
    <property type="entry name" value="WHD_DRP"/>
</dbReference>
<dbReference type="InterPro" id="IPR056789">
    <property type="entry name" value="LRR_R13L1-DRL21"/>
</dbReference>
<dbReference type="InterPro" id="IPR032675">
    <property type="entry name" value="LRR_dom_sf"/>
</dbReference>
<keyword evidence="11" id="KW-1185">Reference proteome</keyword>
<proteinExistence type="predicted"/>
<dbReference type="Pfam" id="PF18052">
    <property type="entry name" value="Rx_N"/>
    <property type="match status" value="1"/>
</dbReference>
<feature type="domain" description="Disease resistance protein winged helix" evidence="8">
    <location>
        <begin position="432"/>
        <end position="500"/>
    </location>
</feature>
<dbReference type="GO" id="GO:0005524">
    <property type="term" value="F:ATP binding"/>
    <property type="evidence" value="ECO:0007669"/>
    <property type="project" value="UniProtKB-KW"/>
</dbReference>
<dbReference type="CDD" id="cd14798">
    <property type="entry name" value="RX-CC_like"/>
    <property type="match status" value="1"/>
</dbReference>
<evidence type="ECO:0000313" key="10">
    <source>
        <dbReference type="EMBL" id="KAK9283101.1"/>
    </source>
</evidence>
<dbReference type="InterPro" id="IPR041118">
    <property type="entry name" value="Rx_N"/>
</dbReference>
<keyword evidence="2" id="KW-0677">Repeat</keyword>
<dbReference type="SUPFAM" id="SSF52047">
    <property type="entry name" value="RNI-like"/>
    <property type="match status" value="1"/>
</dbReference>
<dbReference type="SMART" id="SM00369">
    <property type="entry name" value="LRR_TYP"/>
    <property type="match status" value="3"/>
</dbReference>
<reference evidence="10 11" key="1">
    <citation type="journal article" date="2024" name="Plant J.">
        <title>Genome sequences and population genomics reveal climatic adaptation and genomic divergence between two closely related sweetgum species.</title>
        <authorList>
            <person name="Xu W.Q."/>
            <person name="Ren C.Q."/>
            <person name="Zhang X.Y."/>
            <person name="Comes H.P."/>
            <person name="Liu X.H."/>
            <person name="Li Y.G."/>
            <person name="Kettle C.J."/>
            <person name="Jalonen R."/>
            <person name="Gaisberger H."/>
            <person name="Ma Y.Z."/>
            <person name="Qiu Y.X."/>
        </authorList>
    </citation>
    <scope>NUCLEOTIDE SEQUENCE [LARGE SCALE GENOMIC DNA]</scope>
    <source>
        <strain evidence="10">Hangzhou</strain>
    </source>
</reference>
<sequence length="1411" mass="159746">MAEIFLSAFVQVVFQKLTSQELINFVRREGVHTTMKKWTSMLMKILAVLSDAEEKQITNPTVKIWLDELRDLAYDVEDVLDEFATEALRRKVMAEPQASSTKLRSLIPTCCKPSAIVFNFRMESKINTITSRLQDISKQKAELNLIENCGGMSNRIRDRSVSQTSSVAESHVYGRGEDKEAIVKLLFSGEVCNEVCVIPIIGMGGVGKTTLANIVYNDNRVKDYFDLQSWVCVSDEFDLIRVTKAILQSLDLKTIDFEELSSLQESLKEKLSKQKFLLILDDVWHENYDDWTKLRRPLEVGAPGSKIIVTARNQGVADIMGTISAYRLEELSNDVCLSVFTQHALGTTDFSAHPNLKHTGEEIVKRCKGLPLAAKVLGGLLRTTRNLDKWEDALHSQIWDLPEERSTIMPALRLSYHHLSPSLKQCFAYCSILPKDYEFEKEELVLLWMAEGLLQQPSDNKQMEDIGDEYFHDLLSRSFFQLSSINESKFIMHDLINDLAQWVAGKTCFRLEDKLEPCKISKKVRHSSYVRREFDGYKKFEAFDEAEGLRTFLPLMTAKTSYLTSKVPLNLLPKLKSLRVLSLSGYSITELPDLFGDLKHLRFLDMSRTKIRSLPESTSTLYNLQTLILKDCSCLKKLPASMGNLINLRHLDITNCDLMKEMPLRVGQLTCLQKLSNFIVGNGSGSQIRDLINLKYLRTLCISRLENVIDARGASFANLKDKQYLNVLRLGWSSEFNDSRNEGLEKDVLDGLQPHKRLKELTIKCYGGSTLSTWLGDPSFSKMVLLKLENCVNCTSLPSLGQLPLLKSLCIKGMNGVKIVGLEFSGRGCPSPFPSLEILSFEDMPEWERWFPSRLDGQVEVFSRLREMSLKRCPKLLEELPNYLPSLEKLVIDECPQVAVSISSLPEHCELEIWEDYQEVVKGSISALKSLILCNISKVPHLTQGFVRGLRSVEDLKIVSSDEVTYLWQQEVGLLHHLTSLRRLKIKGCPKFVSLVAEEAEQQQGLPCRLESLEFYGCNNLEKLQGFHNLTSLRELTIKDCDSVTSIARDQLPSTLKKLEIRNCKNLLCIELEGEGSTFSSCSSLLESLDINGCYSLMSLSSKGELPATLKYLCIWYCPKLESVAERLYNNTSLETIEIWNCESLKSLPEALHSLIHLSRIEIVDCPSLVHLFPDGVLPATNLTELWIYSCEKLESLPDHMHNLTSLQELGIVGCGGIVTFPEEGFPTNLTSLWIKDLNICEPLFEWGLHRLTSLTRIEIKGGCPDLVSFPKEDKGMMLPTSLAQLSISDFPNLEHLSFEGLQNLTSLKYLGIFMCPKLKSLLEEGMPPSLSMGFQNLTSLERLEISSCPKLKSFPEEGLPPSLLHLYVYNCPLLKQRCKKDQGGDWPKITHIPCVYIDGKYIYDPEDMEE</sequence>
<dbReference type="SUPFAM" id="SSF52540">
    <property type="entry name" value="P-loop containing nucleoside triphosphate hydrolases"/>
    <property type="match status" value="1"/>
</dbReference>
<dbReference type="Gene3D" id="1.10.10.10">
    <property type="entry name" value="Winged helix-like DNA-binding domain superfamily/Winged helix DNA-binding domain"/>
    <property type="match status" value="1"/>
</dbReference>
<dbReference type="GO" id="GO:0006952">
    <property type="term" value="P:defense response"/>
    <property type="evidence" value="ECO:0007669"/>
    <property type="project" value="UniProtKB-KW"/>
</dbReference>
<name>A0AAP0RRE5_LIQFO</name>
<evidence type="ECO:0000256" key="5">
    <source>
        <dbReference type="ARBA" id="ARBA00022840"/>
    </source>
</evidence>
<gene>
    <name evidence="10" type="ORF">L1049_011332</name>
</gene>
<dbReference type="Gene3D" id="1.20.5.4130">
    <property type="match status" value="1"/>
</dbReference>
<dbReference type="Gene3D" id="3.40.50.300">
    <property type="entry name" value="P-loop containing nucleotide triphosphate hydrolases"/>
    <property type="match status" value="1"/>
</dbReference>
<dbReference type="Pfam" id="PF00931">
    <property type="entry name" value="NB-ARC"/>
    <property type="match status" value="1"/>
</dbReference>
<dbReference type="GO" id="GO:0043531">
    <property type="term" value="F:ADP binding"/>
    <property type="evidence" value="ECO:0007669"/>
    <property type="project" value="InterPro"/>
</dbReference>
<evidence type="ECO:0000259" key="6">
    <source>
        <dbReference type="Pfam" id="PF00931"/>
    </source>
</evidence>
<protein>
    <recommendedName>
        <fullName evidence="12">Disease resistance RPP13-like protein 1</fullName>
    </recommendedName>
</protein>
<dbReference type="PANTHER" id="PTHR36766:SF51">
    <property type="entry name" value="DISEASE RESISTANCE RPP13-LIKE PROTEIN 1"/>
    <property type="match status" value="1"/>
</dbReference>
<dbReference type="Gene3D" id="3.80.10.10">
    <property type="entry name" value="Ribonuclease Inhibitor"/>
    <property type="match status" value="5"/>
</dbReference>
<dbReference type="InterPro" id="IPR038005">
    <property type="entry name" value="RX-like_CC"/>
</dbReference>
<dbReference type="Pfam" id="PF23952">
    <property type="entry name" value="LRR_EndoS"/>
    <property type="match status" value="1"/>
</dbReference>
<evidence type="ECO:0000259" key="9">
    <source>
        <dbReference type="Pfam" id="PF25019"/>
    </source>
</evidence>
<evidence type="ECO:0000256" key="4">
    <source>
        <dbReference type="ARBA" id="ARBA00022821"/>
    </source>
</evidence>
<feature type="domain" description="NB-ARC" evidence="6">
    <location>
        <begin position="178"/>
        <end position="344"/>
    </location>
</feature>
<organism evidence="10 11">
    <name type="scientific">Liquidambar formosana</name>
    <name type="common">Formosan gum</name>
    <dbReference type="NCBI Taxonomy" id="63359"/>
    <lineage>
        <taxon>Eukaryota</taxon>
        <taxon>Viridiplantae</taxon>
        <taxon>Streptophyta</taxon>
        <taxon>Embryophyta</taxon>
        <taxon>Tracheophyta</taxon>
        <taxon>Spermatophyta</taxon>
        <taxon>Magnoliopsida</taxon>
        <taxon>eudicotyledons</taxon>
        <taxon>Gunneridae</taxon>
        <taxon>Pentapetalae</taxon>
        <taxon>Saxifragales</taxon>
        <taxon>Altingiaceae</taxon>
        <taxon>Liquidambar</taxon>
    </lineage>
</organism>
<evidence type="ECO:0000313" key="11">
    <source>
        <dbReference type="Proteomes" id="UP001415857"/>
    </source>
</evidence>
<dbReference type="FunFam" id="3.40.50.300:FF:001091">
    <property type="entry name" value="Probable disease resistance protein At1g61300"/>
    <property type="match status" value="1"/>
</dbReference>